<accession>A0ABR2W5B5</accession>
<feature type="domain" description="Carbohydrate kinase FGGY C-terminal" evidence="5">
    <location>
        <begin position="301"/>
        <end position="513"/>
    </location>
</feature>
<gene>
    <name evidence="6" type="ORF">K7432_004584</name>
</gene>
<dbReference type="InterPro" id="IPR043129">
    <property type="entry name" value="ATPase_NBD"/>
</dbReference>
<dbReference type="Pfam" id="PF02782">
    <property type="entry name" value="FGGY_C"/>
    <property type="match status" value="1"/>
</dbReference>
<dbReference type="InterPro" id="IPR018484">
    <property type="entry name" value="FGGY_N"/>
</dbReference>
<comment type="caution">
    <text evidence="6">The sequence shown here is derived from an EMBL/GenBank/DDBJ whole genome shotgun (WGS) entry which is preliminary data.</text>
</comment>
<dbReference type="SUPFAM" id="SSF53067">
    <property type="entry name" value="Actin-like ATPase domain"/>
    <property type="match status" value="2"/>
</dbReference>
<evidence type="ECO:0000313" key="7">
    <source>
        <dbReference type="Proteomes" id="UP001479436"/>
    </source>
</evidence>
<evidence type="ECO:0000313" key="6">
    <source>
        <dbReference type="EMBL" id="KAK9719757.1"/>
    </source>
</evidence>
<evidence type="ECO:0008006" key="8">
    <source>
        <dbReference type="Google" id="ProtNLM"/>
    </source>
</evidence>
<reference evidence="6 7" key="1">
    <citation type="submission" date="2023-04" db="EMBL/GenBank/DDBJ databases">
        <title>Genome of Basidiobolus ranarum AG-B5.</title>
        <authorList>
            <person name="Stajich J.E."/>
            <person name="Carter-House D."/>
            <person name="Gryganskyi A."/>
        </authorList>
    </citation>
    <scope>NUCLEOTIDE SEQUENCE [LARGE SCALE GENOMIC DNA]</scope>
    <source>
        <strain evidence="6 7">AG-B5</strain>
    </source>
</reference>
<keyword evidence="2" id="KW-0808">Transferase</keyword>
<sequence>MNFIGVDVGTGSARAVVVDNKGEILGSGGCEITTWNESTDFYEQSSENIWHACCKAVKQALEVAKVKPDTIKGIGFDATCSLVVLDAEGNPISVTTETPEDDDRNIILWMDHRAKEQAQRITDTKSEVLKFLGGTMSLEMEIPKILWLKENKPTQFKKMFFYDLPDFLTLKATGSTSRSTCSLVCKWTYIPPEIADETHCTKHGWDDKLFDAVGLTDLKMDNYARIGGVPGTNGCVLTAGEKVGDLSEEAAKQLGLIPGIAVGSAVIDAYAGWVGTVGAPFSTQQDDTIVNTKIEEAPKRLALICGTSSCHLVTSPSAIFVPGVWGPYYSACLPSMWVAEGGQSATGKLIDWVIDNHVASSEAYQEAKSQSMDIYQYLNHRLDQIKVKRGAPNLTSLTQHFHMIADFHGNRSPLADSSLRGMIVGLDLDYLEIDSLALQYYVTMEAIAYNTRQIIEALNQSGHEVDTLFMSGGLCKNPIFVQLHADITGFPVVLPKYIHSAVVLGAAILGATAYGSGYDSLWDAMTNMNKADKVIHPTQDENMLSIHQRKYEVMKLMQQHQKEYQKIMNA</sequence>
<keyword evidence="3" id="KW-0418">Kinase</keyword>
<evidence type="ECO:0000256" key="2">
    <source>
        <dbReference type="ARBA" id="ARBA00022679"/>
    </source>
</evidence>
<comment type="similarity">
    <text evidence="1">Belongs to the FGGY kinase family.</text>
</comment>
<dbReference type="PIRSF" id="PIRSF000538">
    <property type="entry name" value="GlpK"/>
    <property type="match status" value="1"/>
</dbReference>
<proteinExistence type="inferred from homology"/>
<dbReference type="Gene3D" id="1.20.58.2240">
    <property type="match status" value="1"/>
</dbReference>
<dbReference type="EMBL" id="JASJQH010007036">
    <property type="protein sequence ID" value="KAK9719757.1"/>
    <property type="molecule type" value="Genomic_DNA"/>
</dbReference>
<evidence type="ECO:0000256" key="1">
    <source>
        <dbReference type="ARBA" id="ARBA00009156"/>
    </source>
</evidence>
<dbReference type="Gene3D" id="3.30.420.40">
    <property type="match status" value="1"/>
</dbReference>
<evidence type="ECO:0000256" key="3">
    <source>
        <dbReference type="ARBA" id="ARBA00022777"/>
    </source>
</evidence>
<name>A0ABR2W5B5_9FUNG</name>
<evidence type="ECO:0000259" key="4">
    <source>
        <dbReference type="Pfam" id="PF00370"/>
    </source>
</evidence>
<organism evidence="6 7">
    <name type="scientific">Basidiobolus ranarum</name>
    <dbReference type="NCBI Taxonomy" id="34480"/>
    <lineage>
        <taxon>Eukaryota</taxon>
        <taxon>Fungi</taxon>
        <taxon>Fungi incertae sedis</taxon>
        <taxon>Zoopagomycota</taxon>
        <taxon>Entomophthoromycotina</taxon>
        <taxon>Basidiobolomycetes</taxon>
        <taxon>Basidiobolales</taxon>
        <taxon>Basidiobolaceae</taxon>
        <taxon>Basidiobolus</taxon>
    </lineage>
</organism>
<dbReference type="InterPro" id="IPR006003">
    <property type="entry name" value="FGGY_RbtK-like"/>
</dbReference>
<evidence type="ECO:0000259" key="5">
    <source>
        <dbReference type="Pfam" id="PF02782"/>
    </source>
</evidence>
<dbReference type="InterPro" id="IPR018485">
    <property type="entry name" value="FGGY_C"/>
</dbReference>
<dbReference type="Proteomes" id="UP001479436">
    <property type="component" value="Unassembled WGS sequence"/>
</dbReference>
<dbReference type="Pfam" id="PF00370">
    <property type="entry name" value="FGGY_N"/>
    <property type="match status" value="1"/>
</dbReference>
<dbReference type="CDD" id="cd07782">
    <property type="entry name" value="ASKHA_NBD_FGGY_D-RBK"/>
    <property type="match status" value="1"/>
</dbReference>
<dbReference type="PANTHER" id="PTHR43435:SF4">
    <property type="entry name" value="FGGY CARBOHYDRATE KINASE DOMAIN-CONTAINING PROTEIN"/>
    <property type="match status" value="1"/>
</dbReference>
<keyword evidence="7" id="KW-1185">Reference proteome</keyword>
<dbReference type="InterPro" id="IPR000577">
    <property type="entry name" value="Carb_kinase_FGGY"/>
</dbReference>
<feature type="domain" description="Carbohydrate kinase FGGY N-terminal" evidence="4">
    <location>
        <begin position="4"/>
        <end position="275"/>
    </location>
</feature>
<dbReference type="NCBIfam" id="TIGR01315">
    <property type="entry name" value="5C_CHO_kinase"/>
    <property type="match status" value="1"/>
</dbReference>
<protein>
    <recommendedName>
        <fullName evidence="8">FGGY carbohydrate kinase domain-containing protein</fullName>
    </recommendedName>
</protein>
<dbReference type="PANTHER" id="PTHR43435">
    <property type="entry name" value="RIBULOKINASE"/>
    <property type="match status" value="1"/>
</dbReference>